<name>A0ABT3PPR4_9BACT</name>
<evidence type="ECO:0000313" key="3">
    <source>
        <dbReference type="Proteomes" id="UP001207918"/>
    </source>
</evidence>
<reference evidence="2 3" key="1">
    <citation type="submission" date="2021-03" db="EMBL/GenBank/DDBJ databases">
        <title>Aliifodinibius sp. nov., a new bacterium isolated from saline soil.</title>
        <authorList>
            <person name="Galisteo C."/>
            <person name="De La Haba R."/>
            <person name="Sanchez-Porro C."/>
            <person name="Ventosa A."/>
        </authorList>
    </citation>
    <scope>NUCLEOTIDE SEQUENCE [LARGE SCALE GENOMIC DNA]</scope>
    <source>
        <strain evidence="2 3">1BSP15-2V2</strain>
    </source>
</reference>
<keyword evidence="1" id="KW-1133">Transmembrane helix</keyword>
<proteinExistence type="predicted"/>
<keyword evidence="1" id="KW-0472">Membrane</keyword>
<keyword evidence="1" id="KW-0812">Transmembrane</keyword>
<feature type="transmembrane region" description="Helical" evidence="1">
    <location>
        <begin position="161"/>
        <end position="180"/>
    </location>
</feature>
<keyword evidence="3" id="KW-1185">Reference proteome</keyword>
<dbReference type="RefSeq" id="WP_265766635.1">
    <property type="nucleotide sequence ID" value="NZ_JAGGJA010000008.1"/>
</dbReference>
<accession>A0ABT3PPR4</accession>
<feature type="transmembrane region" description="Helical" evidence="1">
    <location>
        <begin position="75"/>
        <end position="101"/>
    </location>
</feature>
<dbReference type="EMBL" id="JAGGJA010000008">
    <property type="protein sequence ID" value="MCW9707846.1"/>
    <property type="molecule type" value="Genomic_DNA"/>
</dbReference>
<evidence type="ECO:0000313" key="2">
    <source>
        <dbReference type="EMBL" id="MCW9707846.1"/>
    </source>
</evidence>
<organism evidence="2 3">
    <name type="scientific">Fodinibius salsisoli</name>
    <dbReference type="NCBI Taxonomy" id="2820877"/>
    <lineage>
        <taxon>Bacteria</taxon>
        <taxon>Pseudomonadati</taxon>
        <taxon>Balneolota</taxon>
        <taxon>Balneolia</taxon>
        <taxon>Balneolales</taxon>
        <taxon>Balneolaceae</taxon>
        <taxon>Fodinibius</taxon>
    </lineage>
</organism>
<gene>
    <name evidence="2" type="ORF">J6I44_13335</name>
</gene>
<protein>
    <submittedName>
        <fullName evidence="2">Uncharacterized protein</fullName>
    </submittedName>
</protein>
<evidence type="ECO:0000256" key="1">
    <source>
        <dbReference type="SAM" id="Phobius"/>
    </source>
</evidence>
<dbReference type="Proteomes" id="UP001207918">
    <property type="component" value="Unassembled WGS sequence"/>
</dbReference>
<comment type="caution">
    <text evidence="2">The sequence shown here is derived from an EMBL/GenBank/DDBJ whole genome shotgun (WGS) entry which is preliminary data.</text>
</comment>
<sequence>MAQEIAARESAADTNTPLQSSYNQFVHKLNTVWHERGLQLFMAVVLAHWAEHLAQAYQVYVLGWPIPESLGVLGLYFPALISSEILHYGYAIIMLMALWIFRKGFTGNAYTWWMISFGIQFWHHIEHMILQGQALVGENLFNSPVPISIVQLWVPRVELHLIYNTLVFIPMIIGMYLHMFPPAGEKSHIKCSCVVQPKSSAA</sequence>